<proteinExistence type="predicted"/>
<protein>
    <submittedName>
        <fullName evidence="1">Uncharacterized protein</fullName>
    </submittedName>
</protein>
<feature type="non-terminal residue" evidence="1">
    <location>
        <position position="124"/>
    </location>
</feature>
<gene>
    <name evidence="1" type="ORF">K503DRAFT_774744</name>
</gene>
<organism evidence="1 2">
    <name type="scientific">Rhizopogon vinicolor AM-OR11-026</name>
    <dbReference type="NCBI Taxonomy" id="1314800"/>
    <lineage>
        <taxon>Eukaryota</taxon>
        <taxon>Fungi</taxon>
        <taxon>Dikarya</taxon>
        <taxon>Basidiomycota</taxon>
        <taxon>Agaricomycotina</taxon>
        <taxon>Agaricomycetes</taxon>
        <taxon>Agaricomycetidae</taxon>
        <taxon>Boletales</taxon>
        <taxon>Suillineae</taxon>
        <taxon>Rhizopogonaceae</taxon>
        <taxon>Rhizopogon</taxon>
    </lineage>
</organism>
<name>A0A1B7MNV3_9AGAM</name>
<evidence type="ECO:0000313" key="1">
    <source>
        <dbReference type="EMBL" id="OAX34266.1"/>
    </source>
</evidence>
<dbReference type="OrthoDB" id="10579455at2759"/>
<sequence>MHAIEVNINSEVKLCPASEMIGTLQNIVSAHVVCTSEIIMIDRDCFSWRVYNQSYSNTNLSVIGQDQSIHAVVTEHQQQLDAVLHQIQDLDAVTKTLHQHVVGQYYSVYEPAQETSISSVAFAN</sequence>
<accession>A0A1B7MNV3</accession>
<keyword evidence="2" id="KW-1185">Reference proteome</keyword>
<dbReference type="Proteomes" id="UP000092154">
    <property type="component" value="Unassembled WGS sequence"/>
</dbReference>
<evidence type="ECO:0000313" key="2">
    <source>
        <dbReference type="Proteomes" id="UP000092154"/>
    </source>
</evidence>
<dbReference type="EMBL" id="KV448635">
    <property type="protein sequence ID" value="OAX34266.1"/>
    <property type="molecule type" value="Genomic_DNA"/>
</dbReference>
<dbReference type="InParanoid" id="A0A1B7MNV3"/>
<reference evidence="1 2" key="1">
    <citation type="submission" date="2016-06" db="EMBL/GenBank/DDBJ databases">
        <title>Comparative genomics of the ectomycorrhizal sister species Rhizopogon vinicolor and Rhizopogon vesiculosus (Basidiomycota: Boletales) reveals a divergence of the mating type B locus.</title>
        <authorList>
            <consortium name="DOE Joint Genome Institute"/>
            <person name="Mujic A.B."/>
            <person name="Kuo A."/>
            <person name="Tritt A."/>
            <person name="Lipzen A."/>
            <person name="Chen C."/>
            <person name="Johnson J."/>
            <person name="Sharma A."/>
            <person name="Barry K."/>
            <person name="Grigoriev I.V."/>
            <person name="Spatafora J.W."/>
        </authorList>
    </citation>
    <scope>NUCLEOTIDE SEQUENCE [LARGE SCALE GENOMIC DNA]</scope>
    <source>
        <strain evidence="1 2">AM-OR11-026</strain>
    </source>
</reference>
<dbReference type="AlphaFoldDB" id="A0A1B7MNV3"/>